<feature type="region of interest" description="Disordered" evidence="1">
    <location>
        <begin position="1"/>
        <end position="25"/>
    </location>
</feature>
<evidence type="ECO:0000313" key="2">
    <source>
        <dbReference type="EMBL" id="PKI61824.1"/>
    </source>
</evidence>
<sequence length="152" mass="16675">MQSSLAEEQSPWPPSMAETSPREGGSCGDMAGLCFASNGCRVMDGEEDEENEKISDFLFHFLSFGAGARVFRVFQSVQGKKCGAIFGCRIARKCWIAPMKREGERVDPKVSHYAKFWLPVTRAQERMSSSWSIAEDGCLVARGSRDGPPGAT</sequence>
<dbReference type="Proteomes" id="UP000233551">
    <property type="component" value="Unassembled WGS sequence"/>
</dbReference>
<keyword evidence="3" id="KW-1185">Reference proteome</keyword>
<accession>A0A2I0JZT7</accession>
<dbReference type="EMBL" id="PGOL01001002">
    <property type="protein sequence ID" value="PKI61824.1"/>
    <property type="molecule type" value="Genomic_DNA"/>
</dbReference>
<proteinExistence type="predicted"/>
<evidence type="ECO:0000256" key="1">
    <source>
        <dbReference type="SAM" id="MobiDB-lite"/>
    </source>
</evidence>
<organism evidence="2 3">
    <name type="scientific">Punica granatum</name>
    <name type="common">Pomegranate</name>
    <dbReference type="NCBI Taxonomy" id="22663"/>
    <lineage>
        <taxon>Eukaryota</taxon>
        <taxon>Viridiplantae</taxon>
        <taxon>Streptophyta</taxon>
        <taxon>Embryophyta</taxon>
        <taxon>Tracheophyta</taxon>
        <taxon>Spermatophyta</taxon>
        <taxon>Magnoliopsida</taxon>
        <taxon>eudicotyledons</taxon>
        <taxon>Gunneridae</taxon>
        <taxon>Pentapetalae</taxon>
        <taxon>rosids</taxon>
        <taxon>malvids</taxon>
        <taxon>Myrtales</taxon>
        <taxon>Lythraceae</taxon>
        <taxon>Punica</taxon>
    </lineage>
</organism>
<comment type="caution">
    <text evidence="2">The sequence shown here is derived from an EMBL/GenBank/DDBJ whole genome shotgun (WGS) entry which is preliminary data.</text>
</comment>
<evidence type="ECO:0000313" key="3">
    <source>
        <dbReference type="Proteomes" id="UP000233551"/>
    </source>
</evidence>
<reference evidence="2 3" key="1">
    <citation type="submission" date="2017-11" db="EMBL/GenBank/DDBJ databases">
        <title>De-novo sequencing of pomegranate (Punica granatum L.) genome.</title>
        <authorList>
            <person name="Akparov Z."/>
            <person name="Amiraslanov A."/>
            <person name="Hajiyeva S."/>
            <person name="Abbasov M."/>
            <person name="Kaur K."/>
            <person name="Hamwieh A."/>
            <person name="Solovyev V."/>
            <person name="Salamov A."/>
            <person name="Braich B."/>
            <person name="Kosarev P."/>
            <person name="Mahmoud A."/>
            <person name="Hajiyev E."/>
            <person name="Babayeva S."/>
            <person name="Izzatullayeva V."/>
            <person name="Mammadov A."/>
            <person name="Mammadov A."/>
            <person name="Sharifova S."/>
            <person name="Ojaghi J."/>
            <person name="Eynullazada K."/>
            <person name="Bayramov B."/>
            <person name="Abdulazimova A."/>
            <person name="Shahmuradov I."/>
        </authorList>
    </citation>
    <scope>NUCLEOTIDE SEQUENCE [LARGE SCALE GENOMIC DNA]</scope>
    <source>
        <strain evidence="3">cv. AG2017</strain>
        <tissue evidence="2">Leaf</tissue>
    </source>
</reference>
<name>A0A2I0JZT7_PUNGR</name>
<protein>
    <submittedName>
        <fullName evidence="2">Uncharacterized protein</fullName>
    </submittedName>
</protein>
<gene>
    <name evidence="2" type="ORF">CRG98_017801</name>
</gene>
<dbReference type="AlphaFoldDB" id="A0A2I0JZT7"/>